<name>A0ABW5LQC4_9FLAO</name>
<evidence type="ECO:0000313" key="1">
    <source>
        <dbReference type="EMBL" id="MFD2566173.1"/>
    </source>
</evidence>
<organism evidence="1 2">
    <name type="scientific">Pseudotenacibaculum haliotis</name>
    <dbReference type="NCBI Taxonomy" id="1862138"/>
    <lineage>
        <taxon>Bacteria</taxon>
        <taxon>Pseudomonadati</taxon>
        <taxon>Bacteroidota</taxon>
        <taxon>Flavobacteriia</taxon>
        <taxon>Flavobacteriales</taxon>
        <taxon>Flavobacteriaceae</taxon>
        <taxon>Pseudotenacibaculum</taxon>
    </lineage>
</organism>
<dbReference type="InterPro" id="IPR036513">
    <property type="entry name" value="STAS_dom_sf"/>
</dbReference>
<reference evidence="2" key="1">
    <citation type="journal article" date="2019" name="Int. J. Syst. Evol. Microbiol.">
        <title>The Global Catalogue of Microorganisms (GCM) 10K type strain sequencing project: providing services to taxonomists for standard genome sequencing and annotation.</title>
        <authorList>
            <consortium name="The Broad Institute Genomics Platform"/>
            <consortium name="The Broad Institute Genome Sequencing Center for Infectious Disease"/>
            <person name="Wu L."/>
            <person name="Ma J."/>
        </authorList>
    </citation>
    <scope>NUCLEOTIDE SEQUENCE [LARGE SCALE GENOMIC DNA]</scope>
    <source>
        <strain evidence="2">KCTC 52127</strain>
    </source>
</reference>
<comment type="caution">
    <text evidence="1">The sequence shown here is derived from an EMBL/GenBank/DDBJ whole genome shotgun (WGS) entry which is preliminary data.</text>
</comment>
<accession>A0ABW5LQC4</accession>
<gene>
    <name evidence="1" type="ORF">ACFSRZ_02240</name>
</gene>
<dbReference type="EMBL" id="JBHULH010000001">
    <property type="protein sequence ID" value="MFD2566173.1"/>
    <property type="molecule type" value="Genomic_DNA"/>
</dbReference>
<protein>
    <submittedName>
        <fullName evidence="1">Uncharacterized protein</fullName>
    </submittedName>
</protein>
<evidence type="ECO:0000313" key="2">
    <source>
        <dbReference type="Proteomes" id="UP001597508"/>
    </source>
</evidence>
<proteinExistence type="predicted"/>
<dbReference type="RefSeq" id="WP_379664892.1">
    <property type="nucleotide sequence ID" value="NZ_JBHULH010000001.1"/>
</dbReference>
<keyword evidence="2" id="KW-1185">Reference proteome</keyword>
<sequence>MEIQQKDKYTLVRIDASTQDQFEQKWEGLKTNHLVVEVSENLNIDNSKISLFLNIASDLKVNGMSFVVIKSGIDIDDFPENLNIVPTLQEAEDVLEMEAIERDLGF</sequence>
<dbReference type="Gene3D" id="3.30.750.24">
    <property type="entry name" value="STAS domain"/>
    <property type="match status" value="1"/>
</dbReference>
<dbReference type="Proteomes" id="UP001597508">
    <property type="component" value="Unassembled WGS sequence"/>
</dbReference>